<dbReference type="PROSITE" id="PS50111">
    <property type="entry name" value="CHEMOTAXIS_TRANSDUC_2"/>
    <property type="match status" value="1"/>
</dbReference>
<evidence type="ECO:0000256" key="6">
    <source>
        <dbReference type="ARBA" id="ARBA00023136"/>
    </source>
</evidence>
<dbReference type="GO" id="GO:0005886">
    <property type="term" value="C:plasma membrane"/>
    <property type="evidence" value="ECO:0007669"/>
    <property type="project" value="UniProtKB-SubCell"/>
</dbReference>
<dbReference type="Proteomes" id="UP000199119">
    <property type="component" value="Unassembled WGS sequence"/>
</dbReference>
<keyword evidence="2" id="KW-1003">Cell membrane</keyword>
<dbReference type="SUPFAM" id="SSF58104">
    <property type="entry name" value="Methyl-accepting chemotaxis protein (MCP) signaling domain"/>
    <property type="match status" value="1"/>
</dbReference>
<evidence type="ECO:0000256" key="8">
    <source>
        <dbReference type="PROSITE-ProRule" id="PRU00284"/>
    </source>
</evidence>
<dbReference type="FunFam" id="1.10.287.950:FF:000001">
    <property type="entry name" value="Methyl-accepting chemotaxis sensory transducer"/>
    <property type="match status" value="1"/>
</dbReference>
<dbReference type="Gene3D" id="3.30.450.20">
    <property type="entry name" value="PAS domain"/>
    <property type="match status" value="2"/>
</dbReference>
<dbReference type="PANTHER" id="PTHR43531:SF14">
    <property type="entry name" value="METHYL-ACCEPTING CHEMOTAXIS PROTEIN I-RELATED"/>
    <property type="match status" value="1"/>
</dbReference>
<dbReference type="STRING" id="1177982.SAMN04489711_10576"/>
<dbReference type="Pfam" id="PF00015">
    <property type="entry name" value="MCPsignal"/>
    <property type="match status" value="1"/>
</dbReference>
<dbReference type="OrthoDB" id="343520at2"/>
<evidence type="ECO:0000256" key="3">
    <source>
        <dbReference type="ARBA" id="ARBA00022481"/>
    </source>
</evidence>
<comment type="similarity">
    <text evidence="7">Belongs to the methyl-accepting chemotaxis (MCP) protein family.</text>
</comment>
<protein>
    <submittedName>
        <fullName evidence="12">Methyl-accepting chemotaxis sensory transducer with Cache sensor</fullName>
    </submittedName>
</protein>
<dbReference type="GO" id="GO:0007165">
    <property type="term" value="P:signal transduction"/>
    <property type="evidence" value="ECO:0007669"/>
    <property type="project" value="UniProtKB-KW"/>
</dbReference>
<feature type="transmembrane region" description="Helical" evidence="9">
    <location>
        <begin position="41"/>
        <end position="60"/>
    </location>
</feature>
<dbReference type="PRINTS" id="PR00260">
    <property type="entry name" value="CHEMTRNSDUCR"/>
</dbReference>
<evidence type="ECO:0000313" key="12">
    <source>
        <dbReference type="EMBL" id="SFE77455.1"/>
    </source>
</evidence>
<dbReference type="InterPro" id="IPR033479">
    <property type="entry name" value="dCache_1"/>
</dbReference>
<reference evidence="13" key="1">
    <citation type="submission" date="2016-10" db="EMBL/GenBank/DDBJ databases">
        <authorList>
            <person name="Varghese N."/>
            <person name="Submissions S."/>
        </authorList>
    </citation>
    <scope>NUCLEOTIDE SEQUENCE [LARGE SCALE GENOMIC DNA]</scope>
    <source>
        <strain evidence="13">DSM 27981</strain>
    </source>
</reference>
<dbReference type="InterPro" id="IPR004089">
    <property type="entry name" value="MCPsignal_dom"/>
</dbReference>
<feature type="domain" description="Methyl-accepting transducer" evidence="10">
    <location>
        <begin position="432"/>
        <end position="661"/>
    </location>
</feature>
<dbReference type="EMBL" id="FONX01000005">
    <property type="protein sequence ID" value="SFE77455.1"/>
    <property type="molecule type" value="Genomic_DNA"/>
</dbReference>
<keyword evidence="13" id="KW-1185">Reference proteome</keyword>
<evidence type="ECO:0000256" key="7">
    <source>
        <dbReference type="ARBA" id="ARBA00029447"/>
    </source>
</evidence>
<feature type="domain" description="HAMP" evidence="11">
    <location>
        <begin position="384"/>
        <end position="427"/>
    </location>
</feature>
<proteinExistence type="inferred from homology"/>
<dbReference type="Pfam" id="PF02743">
    <property type="entry name" value="dCache_1"/>
    <property type="match status" value="1"/>
</dbReference>
<dbReference type="PANTHER" id="PTHR43531">
    <property type="entry name" value="PROTEIN ICFG"/>
    <property type="match status" value="1"/>
</dbReference>
<evidence type="ECO:0000313" key="13">
    <source>
        <dbReference type="Proteomes" id="UP000199119"/>
    </source>
</evidence>
<evidence type="ECO:0000256" key="1">
    <source>
        <dbReference type="ARBA" id="ARBA00004651"/>
    </source>
</evidence>
<dbReference type="GO" id="GO:0006935">
    <property type="term" value="P:chemotaxis"/>
    <property type="evidence" value="ECO:0007669"/>
    <property type="project" value="InterPro"/>
</dbReference>
<comment type="subcellular location">
    <subcellularLocation>
        <location evidence="1">Cell membrane</location>
        <topology evidence="1">Multi-pass membrane protein</topology>
    </subcellularLocation>
</comment>
<keyword evidence="4 9" id="KW-0812">Transmembrane</keyword>
<evidence type="ECO:0000256" key="4">
    <source>
        <dbReference type="ARBA" id="ARBA00022692"/>
    </source>
</evidence>
<dbReference type="AlphaFoldDB" id="A0A1I2DA79"/>
<dbReference type="CDD" id="cd11386">
    <property type="entry name" value="MCP_signal"/>
    <property type="match status" value="1"/>
</dbReference>
<dbReference type="SMART" id="SM00283">
    <property type="entry name" value="MA"/>
    <property type="match status" value="1"/>
</dbReference>
<dbReference type="Gene3D" id="1.10.287.950">
    <property type="entry name" value="Methyl-accepting chemotaxis protein"/>
    <property type="match status" value="1"/>
</dbReference>
<evidence type="ECO:0000256" key="9">
    <source>
        <dbReference type="SAM" id="Phobius"/>
    </source>
</evidence>
<keyword evidence="5 9" id="KW-1133">Transmembrane helix</keyword>
<dbReference type="InterPro" id="IPR051310">
    <property type="entry name" value="MCP_chemotaxis"/>
</dbReference>
<evidence type="ECO:0000256" key="2">
    <source>
        <dbReference type="ARBA" id="ARBA00022475"/>
    </source>
</evidence>
<feature type="transmembrane region" description="Helical" evidence="9">
    <location>
        <begin position="350"/>
        <end position="370"/>
    </location>
</feature>
<keyword evidence="8" id="KW-0807">Transducer</keyword>
<name>A0A1I2DA79_9BURK</name>
<evidence type="ECO:0000259" key="11">
    <source>
        <dbReference type="PROSITE" id="PS50885"/>
    </source>
</evidence>
<dbReference type="GO" id="GO:0004888">
    <property type="term" value="F:transmembrane signaling receptor activity"/>
    <property type="evidence" value="ECO:0007669"/>
    <property type="project" value="InterPro"/>
</dbReference>
<sequence>MPPAGRFAMAAPEEPGAPCASTGLFEDSIVHPRRLSLRLQVLLATFALVGAGFLATVALLTQQASQAQRDTALMYAEQLARAEADRLGRPFNQALQTLRATAQSLGGLRAARKPDRDIANAQLRAVLEGNPTLLGLSTTWEPNAFDGRDAEFANTPGHDRSGRFVPYWYRSGGTFHLEPTKGYDEPGAGDFYLEAVRTGEEMFFDPYDYEIGGTKVRVTSVSVPIRVAGQVVGVAGLDIAVADVQAAVAAIRLYGSGYATLVSHAGEIIGDPHRELLGQDVEAGGMQAGAKAAIQAGQPLTVRWTDPATGQAMTRIYAPLRVGDTRTPWSLAVTVPDDELLAPVVRLRHVALVLALASLVVVMAGLAWLLERLVLRPLGGEPARAVALAQSVAAGDLTTVVPVRAGDEASLMAALAAMQRRLTELVAGVREQAQTVSLTSSQIADGNQDLSSRTEEQASALQQTAASVEQWSTAVRQNADSARHASELAAETAEFAVDGGRLVGEVVTTMGDIDGASRRIADITGVIDGLAFQTNLLALNAAVEAARAGEQGRGFSVVAQEVRALAQRSAVAARDIKGLIAESVRQAEAGSQRAAQAGQAMQTMVQRIQEVSRIAHEISTATAQQSAGIGELSQAIGTMDQVTQQNAALVEEAAAATEALKSQAGQMEQAVLVFRL</sequence>
<keyword evidence="6 9" id="KW-0472">Membrane</keyword>
<gene>
    <name evidence="12" type="ORF">SAMN04489711_10576</name>
</gene>
<keyword evidence="3" id="KW-0488">Methylation</keyword>
<organism evidence="12 13">
    <name type="scientific">Paracidovorax wautersii</name>
    <dbReference type="NCBI Taxonomy" id="1177982"/>
    <lineage>
        <taxon>Bacteria</taxon>
        <taxon>Pseudomonadati</taxon>
        <taxon>Pseudomonadota</taxon>
        <taxon>Betaproteobacteria</taxon>
        <taxon>Burkholderiales</taxon>
        <taxon>Comamonadaceae</taxon>
        <taxon>Paracidovorax</taxon>
    </lineage>
</organism>
<dbReference type="InterPro" id="IPR003660">
    <property type="entry name" value="HAMP_dom"/>
</dbReference>
<dbReference type="InterPro" id="IPR004090">
    <property type="entry name" value="Chemotax_Me-accpt_rcpt"/>
</dbReference>
<accession>A0A1I2DA79</accession>
<dbReference type="PROSITE" id="PS50885">
    <property type="entry name" value="HAMP"/>
    <property type="match status" value="1"/>
</dbReference>
<evidence type="ECO:0000256" key="5">
    <source>
        <dbReference type="ARBA" id="ARBA00022989"/>
    </source>
</evidence>
<dbReference type="CDD" id="cd12913">
    <property type="entry name" value="PDC1_MCP_like"/>
    <property type="match status" value="1"/>
</dbReference>
<evidence type="ECO:0000259" key="10">
    <source>
        <dbReference type="PROSITE" id="PS50111"/>
    </source>
</evidence>